<reference evidence="1" key="1">
    <citation type="submission" date="2022-03" db="EMBL/GenBank/DDBJ databases">
        <authorList>
            <person name="Lindestad O."/>
        </authorList>
    </citation>
    <scope>NUCLEOTIDE SEQUENCE</scope>
</reference>
<dbReference type="Proteomes" id="UP000838756">
    <property type="component" value="Unassembled WGS sequence"/>
</dbReference>
<proteinExistence type="predicted"/>
<gene>
    <name evidence="1" type="primary">jg23633</name>
    <name evidence="1" type="ORF">PAEG_LOCUS25337</name>
</gene>
<dbReference type="AlphaFoldDB" id="A0A8S4SJ68"/>
<dbReference type="EMBL" id="CAKXAJ010026310">
    <property type="protein sequence ID" value="CAH2266511.1"/>
    <property type="molecule type" value="Genomic_DNA"/>
</dbReference>
<keyword evidence="2" id="KW-1185">Reference proteome</keyword>
<organism evidence="1 2">
    <name type="scientific">Pararge aegeria aegeria</name>
    <dbReference type="NCBI Taxonomy" id="348720"/>
    <lineage>
        <taxon>Eukaryota</taxon>
        <taxon>Metazoa</taxon>
        <taxon>Ecdysozoa</taxon>
        <taxon>Arthropoda</taxon>
        <taxon>Hexapoda</taxon>
        <taxon>Insecta</taxon>
        <taxon>Pterygota</taxon>
        <taxon>Neoptera</taxon>
        <taxon>Endopterygota</taxon>
        <taxon>Lepidoptera</taxon>
        <taxon>Glossata</taxon>
        <taxon>Ditrysia</taxon>
        <taxon>Papilionoidea</taxon>
        <taxon>Nymphalidae</taxon>
        <taxon>Satyrinae</taxon>
        <taxon>Satyrini</taxon>
        <taxon>Parargina</taxon>
        <taxon>Pararge</taxon>
    </lineage>
</organism>
<protein>
    <submittedName>
        <fullName evidence="1">Jg23633 protein</fullName>
    </submittedName>
</protein>
<evidence type="ECO:0000313" key="2">
    <source>
        <dbReference type="Proteomes" id="UP000838756"/>
    </source>
</evidence>
<accession>A0A8S4SJ68</accession>
<sequence length="78" mass="8974">MDCFHSQHNKIKLSIMSSKFMLTLLFALIFIVQVKAFHILAHEIDKCITTALGLLRPVASRFKSPVQRWNSMRRALSS</sequence>
<comment type="caution">
    <text evidence="1">The sequence shown here is derived from an EMBL/GenBank/DDBJ whole genome shotgun (WGS) entry which is preliminary data.</text>
</comment>
<evidence type="ECO:0000313" key="1">
    <source>
        <dbReference type="EMBL" id="CAH2266511.1"/>
    </source>
</evidence>
<name>A0A8S4SJ68_9NEOP</name>